<dbReference type="Proteomes" id="UP001501371">
    <property type="component" value="Unassembled WGS sequence"/>
</dbReference>
<dbReference type="EMBL" id="BAAAKV010000007">
    <property type="protein sequence ID" value="GAA1156953.1"/>
    <property type="molecule type" value="Genomic_DNA"/>
</dbReference>
<accession>A0ABP4F8B5</accession>
<gene>
    <name evidence="1" type="ORF">GCM10009654_11060</name>
</gene>
<name>A0ABP4F8B5_9ACTN</name>
<proteinExistence type="predicted"/>
<comment type="caution">
    <text evidence="1">The sequence shown here is derived from an EMBL/GenBank/DDBJ whole genome shotgun (WGS) entry which is preliminary data.</text>
</comment>
<organism evidence="1 2">
    <name type="scientific">Streptomyces hebeiensis</name>
    <dbReference type="NCBI Taxonomy" id="229486"/>
    <lineage>
        <taxon>Bacteria</taxon>
        <taxon>Bacillati</taxon>
        <taxon>Actinomycetota</taxon>
        <taxon>Actinomycetes</taxon>
        <taxon>Kitasatosporales</taxon>
        <taxon>Streptomycetaceae</taxon>
        <taxon>Streptomyces</taxon>
    </lineage>
</organism>
<protein>
    <submittedName>
        <fullName evidence="1">Uncharacterized protein</fullName>
    </submittedName>
</protein>
<keyword evidence="2" id="KW-1185">Reference proteome</keyword>
<sequence length="77" mass="8057">MSAITDSDSAISGGSVRDVLADTNNLSERWERLPAPPRIGPEPTTVDWEWADGAGLDLGGEYSAIRGGRIPSSAVTS</sequence>
<evidence type="ECO:0000313" key="1">
    <source>
        <dbReference type="EMBL" id="GAA1156953.1"/>
    </source>
</evidence>
<evidence type="ECO:0000313" key="2">
    <source>
        <dbReference type="Proteomes" id="UP001501371"/>
    </source>
</evidence>
<reference evidence="2" key="1">
    <citation type="journal article" date="2019" name="Int. J. Syst. Evol. Microbiol.">
        <title>The Global Catalogue of Microorganisms (GCM) 10K type strain sequencing project: providing services to taxonomists for standard genome sequencing and annotation.</title>
        <authorList>
            <consortium name="The Broad Institute Genomics Platform"/>
            <consortium name="The Broad Institute Genome Sequencing Center for Infectious Disease"/>
            <person name="Wu L."/>
            <person name="Ma J."/>
        </authorList>
    </citation>
    <scope>NUCLEOTIDE SEQUENCE [LARGE SCALE GENOMIC DNA]</scope>
    <source>
        <strain evidence="2">JCM 12696</strain>
    </source>
</reference>